<reference evidence="2 3" key="1">
    <citation type="submission" date="2024-04" db="EMBL/GenBank/DDBJ databases">
        <title>Phyllosticta paracitricarpa is synonymous to the EU quarantine fungus P. citricarpa based on phylogenomic analyses.</title>
        <authorList>
            <consortium name="Lawrence Berkeley National Laboratory"/>
            <person name="Van Ingen-Buijs V.A."/>
            <person name="Van Westerhoven A.C."/>
            <person name="Haridas S."/>
            <person name="Skiadas P."/>
            <person name="Martin F."/>
            <person name="Groenewald J.Z."/>
            <person name="Crous P.W."/>
            <person name="Seidl M.F."/>
        </authorList>
    </citation>
    <scope>NUCLEOTIDE SEQUENCE [LARGE SCALE GENOMIC DNA]</scope>
    <source>
        <strain evidence="2 3">CBS 123374</strain>
    </source>
</reference>
<gene>
    <name evidence="2" type="ORF">HDK90DRAFT_123548</name>
</gene>
<keyword evidence="1" id="KW-0812">Transmembrane</keyword>
<name>A0ABR1YY47_9PEZI</name>
<keyword evidence="1" id="KW-0472">Membrane</keyword>
<sequence>MPSAPDLITYIGVPITVLGMLPILWNIAKSFIIRYRLSKSIPWEIRPFYSISADPANGNVMVYVPSLLCVHTNLWEENSDEKWPLSMSMRFKRWSHKAFHASILHCKIWLIFMPWKWSQTTIVFQLVARYSSLPIPSALINRMSSLSAVERGLRAIENRTQGDTTGLRGILEANVLRSSRRGVLFWQLSPFKMDRSKYLYRPWMMIVLNCGLQIHYSDMEKRIDTRSTVNIDMSIEKHAPLAMGWQDFVLFALAIGIDPKTLKPEQEKFELLRYNSNLKVLRGSRDGDDLLLGFQLNEENEYSVHRALSWFNIMGIERKDELKCLAMGHDTMTTLSSDNFHNPLRHGSDPKDCRDPFAAALSWRFYDHRVFLDYQKREWSFLARMIKRQLHDSDHGAFDLANFRRHELMDRLEGHHVPLGMPKFRRFVPVSQQLLEVRERSLCVLKALERRSCLKKMVFSLLGYNVDGSIMEDTDESKAPAQVFDSLRLAINDSAYVEESERFWHILQDISAKLEVTSTDPLSRDISIHVDVGWLVRTSSTLLEGFEGRPSPATKETQENIVGIPELQDKVSKLLSWFDPFSDNYTPEKINLMHSFENVSDEVENMSESIGMTLLAHIVLALNDWGDLPRQTWELDLEFKTLLGQLQNDFDKKDAFKKTLKKALEHAERGIYTAPSDKEMVSELLNEETDRMVYLY</sequence>
<accession>A0ABR1YY47</accession>
<feature type="transmembrane region" description="Helical" evidence="1">
    <location>
        <begin position="7"/>
        <end position="28"/>
    </location>
</feature>
<evidence type="ECO:0000313" key="2">
    <source>
        <dbReference type="EMBL" id="KAK8243450.1"/>
    </source>
</evidence>
<protein>
    <submittedName>
        <fullName evidence="2">Uncharacterized protein</fullName>
    </submittedName>
</protein>
<comment type="caution">
    <text evidence="2">The sequence shown here is derived from an EMBL/GenBank/DDBJ whole genome shotgun (WGS) entry which is preliminary data.</text>
</comment>
<dbReference type="Proteomes" id="UP001492380">
    <property type="component" value="Unassembled WGS sequence"/>
</dbReference>
<keyword evidence="3" id="KW-1185">Reference proteome</keyword>
<dbReference type="EMBL" id="JBBWRZ010000002">
    <property type="protein sequence ID" value="KAK8243450.1"/>
    <property type="molecule type" value="Genomic_DNA"/>
</dbReference>
<organism evidence="2 3">
    <name type="scientific">Phyllosticta capitalensis</name>
    <dbReference type="NCBI Taxonomy" id="121624"/>
    <lineage>
        <taxon>Eukaryota</taxon>
        <taxon>Fungi</taxon>
        <taxon>Dikarya</taxon>
        <taxon>Ascomycota</taxon>
        <taxon>Pezizomycotina</taxon>
        <taxon>Dothideomycetes</taxon>
        <taxon>Dothideomycetes incertae sedis</taxon>
        <taxon>Botryosphaeriales</taxon>
        <taxon>Phyllostictaceae</taxon>
        <taxon>Phyllosticta</taxon>
    </lineage>
</organism>
<evidence type="ECO:0000256" key="1">
    <source>
        <dbReference type="SAM" id="Phobius"/>
    </source>
</evidence>
<keyword evidence="1" id="KW-1133">Transmembrane helix</keyword>
<proteinExistence type="predicted"/>
<evidence type="ECO:0000313" key="3">
    <source>
        <dbReference type="Proteomes" id="UP001492380"/>
    </source>
</evidence>